<proteinExistence type="predicted"/>
<dbReference type="Proteomes" id="UP000235371">
    <property type="component" value="Unassembled WGS sequence"/>
</dbReference>
<sequence length="193" mass="20873">MLSKLYSAAFLTLALLSPVFALHSTERSKFQPALMQVLLALSSTPILGFVKYQANGNCNHGDAAGTTVPPNDQARNPGSIGICKGGATAGPAMLNIEFDRSFRATGNGVVTWCDVGCRNSSEQFQDTTDSAMCSRAPLNCVIGSFAVVDVLWEYWGCWLVGEDWIGGVGLDCHLFRDFGYVMSERDFHEGCFP</sequence>
<evidence type="ECO:0008006" key="4">
    <source>
        <dbReference type="Google" id="ProtNLM"/>
    </source>
</evidence>
<accession>A0A2J6T2U2</accession>
<feature type="chain" id="PRO_5014385333" description="Cyanovirin-N domain-containing protein" evidence="1">
    <location>
        <begin position="22"/>
        <end position="193"/>
    </location>
</feature>
<organism evidence="2 3">
    <name type="scientific">Hyaloscypha bicolor E</name>
    <dbReference type="NCBI Taxonomy" id="1095630"/>
    <lineage>
        <taxon>Eukaryota</taxon>
        <taxon>Fungi</taxon>
        <taxon>Dikarya</taxon>
        <taxon>Ascomycota</taxon>
        <taxon>Pezizomycotina</taxon>
        <taxon>Leotiomycetes</taxon>
        <taxon>Helotiales</taxon>
        <taxon>Hyaloscyphaceae</taxon>
        <taxon>Hyaloscypha</taxon>
        <taxon>Hyaloscypha bicolor</taxon>
    </lineage>
</organism>
<feature type="signal peptide" evidence="1">
    <location>
        <begin position="1"/>
        <end position="21"/>
    </location>
</feature>
<evidence type="ECO:0000313" key="3">
    <source>
        <dbReference type="Proteomes" id="UP000235371"/>
    </source>
</evidence>
<gene>
    <name evidence="2" type="ORF">K444DRAFT_693083</name>
</gene>
<dbReference type="RefSeq" id="XP_024734259.1">
    <property type="nucleotide sequence ID" value="XM_024887835.1"/>
</dbReference>
<dbReference type="GeneID" id="36595911"/>
<evidence type="ECO:0000313" key="2">
    <source>
        <dbReference type="EMBL" id="PMD57355.1"/>
    </source>
</evidence>
<keyword evidence="1" id="KW-0732">Signal</keyword>
<dbReference type="AlphaFoldDB" id="A0A2J6T2U2"/>
<dbReference type="InParanoid" id="A0A2J6T2U2"/>
<dbReference type="EMBL" id="KZ613847">
    <property type="protein sequence ID" value="PMD57355.1"/>
    <property type="molecule type" value="Genomic_DNA"/>
</dbReference>
<name>A0A2J6T2U2_9HELO</name>
<evidence type="ECO:0000256" key="1">
    <source>
        <dbReference type="SAM" id="SignalP"/>
    </source>
</evidence>
<keyword evidence="3" id="KW-1185">Reference proteome</keyword>
<protein>
    <recommendedName>
        <fullName evidence="4">Cyanovirin-N domain-containing protein</fullName>
    </recommendedName>
</protein>
<reference evidence="2 3" key="1">
    <citation type="submission" date="2016-04" db="EMBL/GenBank/DDBJ databases">
        <title>A degradative enzymes factory behind the ericoid mycorrhizal symbiosis.</title>
        <authorList>
            <consortium name="DOE Joint Genome Institute"/>
            <person name="Martino E."/>
            <person name="Morin E."/>
            <person name="Grelet G."/>
            <person name="Kuo A."/>
            <person name="Kohler A."/>
            <person name="Daghino S."/>
            <person name="Barry K."/>
            <person name="Choi C."/>
            <person name="Cichocki N."/>
            <person name="Clum A."/>
            <person name="Copeland A."/>
            <person name="Hainaut M."/>
            <person name="Haridas S."/>
            <person name="Labutti K."/>
            <person name="Lindquist E."/>
            <person name="Lipzen A."/>
            <person name="Khouja H.-R."/>
            <person name="Murat C."/>
            <person name="Ohm R."/>
            <person name="Olson A."/>
            <person name="Spatafora J."/>
            <person name="Veneault-Fourrey C."/>
            <person name="Henrissat B."/>
            <person name="Grigoriev I."/>
            <person name="Martin F."/>
            <person name="Perotto S."/>
        </authorList>
    </citation>
    <scope>NUCLEOTIDE SEQUENCE [LARGE SCALE GENOMIC DNA]</scope>
    <source>
        <strain evidence="2 3">E</strain>
    </source>
</reference>